<evidence type="ECO:0000256" key="1">
    <source>
        <dbReference type="ARBA" id="ARBA00004651"/>
    </source>
</evidence>
<feature type="transmembrane region" description="Helical" evidence="6">
    <location>
        <begin position="361"/>
        <end position="379"/>
    </location>
</feature>
<dbReference type="InterPro" id="IPR036259">
    <property type="entry name" value="MFS_trans_sf"/>
</dbReference>
<dbReference type="Proteomes" id="UP001165667">
    <property type="component" value="Unassembled WGS sequence"/>
</dbReference>
<evidence type="ECO:0000313" key="9">
    <source>
        <dbReference type="Proteomes" id="UP001165667"/>
    </source>
</evidence>
<dbReference type="PANTHER" id="PTHR43124:SF8">
    <property type="entry name" value="INNER MEMBRANE TRANSPORT PROTEIN YDHP"/>
    <property type="match status" value="1"/>
</dbReference>
<accession>A0AA41YTD1</accession>
<evidence type="ECO:0000256" key="2">
    <source>
        <dbReference type="ARBA" id="ARBA00022475"/>
    </source>
</evidence>
<feature type="transmembrane region" description="Helical" evidence="6">
    <location>
        <begin position="236"/>
        <end position="256"/>
    </location>
</feature>
<dbReference type="SUPFAM" id="SSF103473">
    <property type="entry name" value="MFS general substrate transporter"/>
    <property type="match status" value="1"/>
</dbReference>
<dbReference type="PROSITE" id="PS50850">
    <property type="entry name" value="MFS"/>
    <property type="match status" value="1"/>
</dbReference>
<keyword evidence="9" id="KW-1185">Reference proteome</keyword>
<feature type="transmembrane region" description="Helical" evidence="6">
    <location>
        <begin position="7"/>
        <end position="29"/>
    </location>
</feature>
<dbReference type="GO" id="GO:0005886">
    <property type="term" value="C:plasma membrane"/>
    <property type="evidence" value="ECO:0007669"/>
    <property type="project" value="UniProtKB-SubCell"/>
</dbReference>
<dbReference type="CDD" id="cd17324">
    <property type="entry name" value="MFS_NepI_like"/>
    <property type="match status" value="1"/>
</dbReference>
<comment type="subcellular location">
    <subcellularLocation>
        <location evidence="1">Cell membrane</location>
        <topology evidence="1">Multi-pass membrane protein</topology>
    </subcellularLocation>
</comment>
<keyword evidence="2" id="KW-1003">Cell membrane</keyword>
<keyword evidence="5 6" id="KW-0472">Membrane</keyword>
<dbReference type="RefSeq" id="WP_282583019.1">
    <property type="nucleotide sequence ID" value="NZ_JAMOIM010000001.1"/>
</dbReference>
<dbReference type="EMBL" id="JAMOIM010000001">
    <property type="protein sequence ID" value="MCW6506667.1"/>
    <property type="molecule type" value="Genomic_DNA"/>
</dbReference>
<dbReference type="GO" id="GO:0022857">
    <property type="term" value="F:transmembrane transporter activity"/>
    <property type="evidence" value="ECO:0007669"/>
    <property type="project" value="InterPro"/>
</dbReference>
<feature type="transmembrane region" description="Helical" evidence="6">
    <location>
        <begin position="41"/>
        <end position="65"/>
    </location>
</feature>
<evidence type="ECO:0000256" key="4">
    <source>
        <dbReference type="ARBA" id="ARBA00022989"/>
    </source>
</evidence>
<feature type="transmembrane region" description="Helical" evidence="6">
    <location>
        <begin position="202"/>
        <end position="224"/>
    </location>
</feature>
<comment type="caution">
    <text evidence="8">The sequence shown here is derived from an EMBL/GenBank/DDBJ whole genome shotgun (WGS) entry which is preliminary data.</text>
</comment>
<dbReference type="InterPro" id="IPR011701">
    <property type="entry name" value="MFS"/>
</dbReference>
<feature type="domain" description="Major facilitator superfamily (MFS) profile" evidence="7">
    <location>
        <begin position="6"/>
        <end position="384"/>
    </location>
</feature>
<evidence type="ECO:0000256" key="5">
    <source>
        <dbReference type="ARBA" id="ARBA00023136"/>
    </source>
</evidence>
<proteinExistence type="predicted"/>
<gene>
    <name evidence="8" type="ORF">M8523_01365</name>
</gene>
<evidence type="ECO:0000313" key="8">
    <source>
        <dbReference type="EMBL" id="MCW6506667.1"/>
    </source>
</evidence>
<evidence type="ECO:0000256" key="6">
    <source>
        <dbReference type="SAM" id="Phobius"/>
    </source>
</evidence>
<sequence>MKLPMSLIALAIASFGIGTTEFVIMGLLPDVARDLDVTIPAAGLLIGGYALGVTFGSPVMAALLSGLSRKRALLLLVGLFILGNFLCAIAPSYRLLMAARLLTALCHGTFFGIGAVVASSLVPPKQRSQAVSIMFSGLTLANVLGVPLGTALGQWAGWRASFWAIVPIGILAAFAIMRWLPASPPQRGIRLSQEIRVLAKPAVLLPMLVSTLLSASLFATFTYVTPLLETVAGISSHGVTTVLLLFGVGITIGNLLGGRLADWRQLTALIGLTGTLVLMLLVLGLAITTPVGAAAAITGWGLVHFASGAPLQMRVVDGAAEAPNLASSLNQSAFNLGNALGAWLGGSAIAAGMSYAQLPTISAILAASALIVLMLDAVLSRRRLSLAGSAA</sequence>
<dbReference type="Gene3D" id="1.20.1250.20">
    <property type="entry name" value="MFS general substrate transporter like domains"/>
    <property type="match status" value="2"/>
</dbReference>
<feature type="transmembrane region" description="Helical" evidence="6">
    <location>
        <begin position="99"/>
        <end position="121"/>
    </location>
</feature>
<feature type="transmembrane region" description="Helical" evidence="6">
    <location>
        <begin position="72"/>
        <end position="93"/>
    </location>
</feature>
<dbReference type="InterPro" id="IPR050189">
    <property type="entry name" value="MFS_Efflux_Transporters"/>
</dbReference>
<protein>
    <submittedName>
        <fullName evidence="8">MFS transporter</fullName>
    </submittedName>
</protein>
<reference evidence="8" key="1">
    <citation type="submission" date="2022-05" db="EMBL/GenBank/DDBJ databases">
        <authorList>
            <person name="Pankratov T."/>
        </authorList>
    </citation>
    <scope>NUCLEOTIDE SEQUENCE</scope>
    <source>
        <strain evidence="8">BP6-180914</strain>
    </source>
</reference>
<dbReference type="AlphaFoldDB" id="A0AA41YTD1"/>
<dbReference type="Pfam" id="PF07690">
    <property type="entry name" value="MFS_1"/>
    <property type="match status" value="1"/>
</dbReference>
<feature type="transmembrane region" description="Helical" evidence="6">
    <location>
        <begin position="162"/>
        <end position="181"/>
    </location>
</feature>
<feature type="transmembrane region" description="Helical" evidence="6">
    <location>
        <begin position="268"/>
        <end position="287"/>
    </location>
</feature>
<keyword evidence="3 6" id="KW-0812">Transmembrane</keyword>
<dbReference type="InterPro" id="IPR020846">
    <property type="entry name" value="MFS_dom"/>
</dbReference>
<keyword evidence="4 6" id="KW-1133">Transmembrane helix</keyword>
<name>A0AA41YTD1_9HYPH</name>
<evidence type="ECO:0000256" key="3">
    <source>
        <dbReference type="ARBA" id="ARBA00022692"/>
    </source>
</evidence>
<organism evidence="8 9">
    <name type="scientific">Lichenifustis flavocetrariae</name>
    <dbReference type="NCBI Taxonomy" id="2949735"/>
    <lineage>
        <taxon>Bacteria</taxon>
        <taxon>Pseudomonadati</taxon>
        <taxon>Pseudomonadota</taxon>
        <taxon>Alphaproteobacteria</taxon>
        <taxon>Hyphomicrobiales</taxon>
        <taxon>Lichenihabitantaceae</taxon>
        <taxon>Lichenifustis</taxon>
    </lineage>
</organism>
<feature type="transmembrane region" description="Helical" evidence="6">
    <location>
        <begin position="133"/>
        <end position="156"/>
    </location>
</feature>
<dbReference type="PANTHER" id="PTHR43124">
    <property type="entry name" value="PURINE EFFLUX PUMP PBUE"/>
    <property type="match status" value="1"/>
</dbReference>
<evidence type="ECO:0000259" key="7">
    <source>
        <dbReference type="PROSITE" id="PS50850"/>
    </source>
</evidence>